<reference evidence="2 3" key="1">
    <citation type="submission" date="2020-11" db="EMBL/GenBank/DDBJ databases">
        <title>Draft genome sequencing of a Lachnospiraceae strain isolated from anoxic soil subjected to BSD treatment.</title>
        <authorList>
            <person name="Uek A."/>
            <person name="Tonouchi A."/>
        </authorList>
    </citation>
    <scope>NUCLEOTIDE SEQUENCE [LARGE SCALE GENOMIC DNA]</scope>
    <source>
        <strain evidence="2 3">TB5</strain>
    </source>
</reference>
<dbReference type="RefSeq" id="WP_271714729.1">
    <property type="nucleotide sequence ID" value="NZ_AP024169.1"/>
</dbReference>
<dbReference type="Pfam" id="PF04657">
    <property type="entry name" value="DMT_YdcZ"/>
    <property type="match status" value="1"/>
</dbReference>
<dbReference type="EMBL" id="AP024169">
    <property type="protein sequence ID" value="BCN29453.1"/>
    <property type="molecule type" value="Genomic_DNA"/>
</dbReference>
<dbReference type="AlphaFoldDB" id="A0A7R7ICX9"/>
<sequence>MNYFISLLIGAVNSVMVFLNGTVSDHFESFSSSIIIHTVGFIAIIAVLLLTKTKITLDRKTPLYLYSAGLIGVGTVVFSNISYLHLGVSLPLAIGLLAQTIFSIIIDHYGILGMKVIRFNPKKTIGLVLMAFGIVIMIIY</sequence>
<feature type="transmembrane region" description="Helical" evidence="1">
    <location>
        <begin position="63"/>
        <end position="86"/>
    </location>
</feature>
<feature type="transmembrane region" description="Helical" evidence="1">
    <location>
        <begin position="124"/>
        <end position="139"/>
    </location>
</feature>
<keyword evidence="1" id="KW-0472">Membrane</keyword>
<dbReference type="Proteomes" id="UP000595897">
    <property type="component" value="Chromosome"/>
</dbReference>
<dbReference type="KEGG" id="ahb:bsdtb5_07480"/>
<evidence type="ECO:0000313" key="2">
    <source>
        <dbReference type="EMBL" id="BCN29453.1"/>
    </source>
</evidence>
<dbReference type="InterPro" id="IPR006750">
    <property type="entry name" value="YdcZ"/>
</dbReference>
<evidence type="ECO:0000256" key="1">
    <source>
        <dbReference type="SAM" id="Phobius"/>
    </source>
</evidence>
<dbReference type="GO" id="GO:0005886">
    <property type="term" value="C:plasma membrane"/>
    <property type="evidence" value="ECO:0007669"/>
    <property type="project" value="TreeGrafter"/>
</dbReference>
<keyword evidence="3" id="KW-1185">Reference proteome</keyword>
<evidence type="ECO:0000313" key="3">
    <source>
        <dbReference type="Proteomes" id="UP000595897"/>
    </source>
</evidence>
<keyword evidence="1" id="KW-0812">Transmembrane</keyword>
<protein>
    <submittedName>
        <fullName evidence="2">Membrane protein</fullName>
    </submittedName>
</protein>
<name>A0A7R7ICX9_9FIRM</name>
<dbReference type="PANTHER" id="PTHR34821">
    <property type="entry name" value="INNER MEMBRANE PROTEIN YDCZ"/>
    <property type="match status" value="1"/>
</dbReference>
<feature type="transmembrane region" description="Helical" evidence="1">
    <location>
        <begin position="92"/>
        <end position="112"/>
    </location>
</feature>
<feature type="transmembrane region" description="Helical" evidence="1">
    <location>
        <begin position="34"/>
        <end position="51"/>
    </location>
</feature>
<accession>A0A7R7ICX9</accession>
<proteinExistence type="predicted"/>
<dbReference type="PANTHER" id="PTHR34821:SF2">
    <property type="entry name" value="INNER MEMBRANE PROTEIN YDCZ"/>
    <property type="match status" value="1"/>
</dbReference>
<keyword evidence="1" id="KW-1133">Transmembrane helix</keyword>
<organism evidence="2 3">
    <name type="scientific">Anaeromicropila herbilytica</name>
    <dbReference type="NCBI Taxonomy" id="2785025"/>
    <lineage>
        <taxon>Bacteria</taxon>
        <taxon>Bacillati</taxon>
        <taxon>Bacillota</taxon>
        <taxon>Clostridia</taxon>
        <taxon>Lachnospirales</taxon>
        <taxon>Lachnospiraceae</taxon>
        <taxon>Anaeromicropila</taxon>
    </lineage>
</organism>
<gene>
    <name evidence="2" type="ORF">bsdtb5_07480</name>
</gene>